<dbReference type="Proteomes" id="UP001055811">
    <property type="component" value="Linkage Group LG05"/>
</dbReference>
<evidence type="ECO:0000313" key="1">
    <source>
        <dbReference type="EMBL" id="KAI3738669.1"/>
    </source>
</evidence>
<comment type="caution">
    <text evidence="1">The sequence shown here is derived from an EMBL/GenBank/DDBJ whole genome shotgun (WGS) entry which is preliminary data.</text>
</comment>
<gene>
    <name evidence="1" type="ORF">L2E82_28747</name>
</gene>
<sequence>MLYETLLGQTGIPKAHVSALKFQAYDSLMKAYVEHNKDTPSVDTVFVRHCGYITTVKPNGGANALNINSLRALFLNSGDVKLPGCRSPQSELGNLESSRYNASQVFAVKSLLQRPISLIQGPPGMGKNVTSAAIVYHMGKQGQGQVLVCAPSNVAVDQLAEKISAIGLKGSLSSPVEHLRITKSSY</sequence>
<evidence type="ECO:0000313" key="2">
    <source>
        <dbReference type="Proteomes" id="UP001055811"/>
    </source>
</evidence>
<proteinExistence type="predicted"/>
<reference evidence="2" key="1">
    <citation type="journal article" date="2022" name="Mol. Ecol. Resour.">
        <title>The genomes of chicory, endive, great burdock and yacon provide insights into Asteraceae palaeo-polyploidization history and plant inulin production.</title>
        <authorList>
            <person name="Fan W."/>
            <person name="Wang S."/>
            <person name="Wang H."/>
            <person name="Wang A."/>
            <person name="Jiang F."/>
            <person name="Liu H."/>
            <person name="Zhao H."/>
            <person name="Xu D."/>
            <person name="Zhang Y."/>
        </authorList>
    </citation>
    <scope>NUCLEOTIDE SEQUENCE [LARGE SCALE GENOMIC DNA]</scope>
    <source>
        <strain evidence="2">cv. Punajuju</strain>
    </source>
</reference>
<protein>
    <submittedName>
        <fullName evidence="1">Uncharacterized protein</fullName>
    </submittedName>
</protein>
<keyword evidence="2" id="KW-1185">Reference proteome</keyword>
<accession>A0ACB9CWH3</accession>
<organism evidence="1 2">
    <name type="scientific">Cichorium intybus</name>
    <name type="common">Chicory</name>
    <dbReference type="NCBI Taxonomy" id="13427"/>
    <lineage>
        <taxon>Eukaryota</taxon>
        <taxon>Viridiplantae</taxon>
        <taxon>Streptophyta</taxon>
        <taxon>Embryophyta</taxon>
        <taxon>Tracheophyta</taxon>
        <taxon>Spermatophyta</taxon>
        <taxon>Magnoliopsida</taxon>
        <taxon>eudicotyledons</taxon>
        <taxon>Gunneridae</taxon>
        <taxon>Pentapetalae</taxon>
        <taxon>asterids</taxon>
        <taxon>campanulids</taxon>
        <taxon>Asterales</taxon>
        <taxon>Asteraceae</taxon>
        <taxon>Cichorioideae</taxon>
        <taxon>Cichorieae</taxon>
        <taxon>Cichoriinae</taxon>
        <taxon>Cichorium</taxon>
    </lineage>
</organism>
<reference evidence="1 2" key="2">
    <citation type="journal article" date="2022" name="Mol. Ecol. Resour.">
        <title>The genomes of chicory, endive, great burdock and yacon provide insights into Asteraceae paleo-polyploidization history and plant inulin production.</title>
        <authorList>
            <person name="Fan W."/>
            <person name="Wang S."/>
            <person name="Wang H."/>
            <person name="Wang A."/>
            <person name="Jiang F."/>
            <person name="Liu H."/>
            <person name="Zhao H."/>
            <person name="Xu D."/>
            <person name="Zhang Y."/>
        </authorList>
    </citation>
    <scope>NUCLEOTIDE SEQUENCE [LARGE SCALE GENOMIC DNA]</scope>
    <source>
        <strain evidence="2">cv. Punajuju</strain>
        <tissue evidence="1">Leaves</tissue>
    </source>
</reference>
<dbReference type="EMBL" id="CM042013">
    <property type="protein sequence ID" value="KAI3738669.1"/>
    <property type="molecule type" value="Genomic_DNA"/>
</dbReference>
<name>A0ACB9CWH3_CICIN</name>